<organism evidence="1 2">
    <name type="scientific">Armillaria gallica</name>
    <name type="common">Bulbous honey fungus</name>
    <name type="synonym">Armillaria bulbosa</name>
    <dbReference type="NCBI Taxonomy" id="47427"/>
    <lineage>
        <taxon>Eukaryota</taxon>
        <taxon>Fungi</taxon>
        <taxon>Dikarya</taxon>
        <taxon>Basidiomycota</taxon>
        <taxon>Agaricomycotina</taxon>
        <taxon>Agaricomycetes</taxon>
        <taxon>Agaricomycetidae</taxon>
        <taxon>Agaricales</taxon>
        <taxon>Marasmiineae</taxon>
        <taxon>Physalacriaceae</taxon>
        <taxon>Armillaria</taxon>
    </lineage>
</organism>
<dbReference type="EMBL" id="KZ293665">
    <property type="protein sequence ID" value="PBK90497.1"/>
    <property type="molecule type" value="Genomic_DNA"/>
</dbReference>
<proteinExistence type="predicted"/>
<keyword evidence="2" id="KW-1185">Reference proteome</keyword>
<name>A0A2H3DN41_ARMGA</name>
<sequence>MGTSEREDHEELSAKPSMKEDPFHVIYSHGLGDTSVRDTRLHLEAECSDAERETFGNLLNGQDAMLLVYKGEVLLTGRQNNHVAVLDRVTTWRSTIIVPQSHAWPVNPFDSQNYLLAILNNRPYIPHEAPDGAPTLDTCEYDWWFLLTILGKPHYDDKKVSKERNIHWHRMCQDPHHELEDWAEFLHRKKDDKAQHHRASHDEPANSIYVNMSPAGPSGLTTTMPSLSYPPPPPHHWHQAYEGASLTSQPPTLAYTPGYSGWFGPPS</sequence>
<dbReference type="AlphaFoldDB" id="A0A2H3DN41"/>
<gene>
    <name evidence="1" type="ORF">ARMGADRAFT_1032504</name>
</gene>
<reference evidence="2" key="1">
    <citation type="journal article" date="2017" name="Nat. Ecol. Evol.">
        <title>Genome expansion and lineage-specific genetic innovations in the forest pathogenic fungi Armillaria.</title>
        <authorList>
            <person name="Sipos G."/>
            <person name="Prasanna A.N."/>
            <person name="Walter M.C."/>
            <person name="O'Connor E."/>
            <person name="Balint B."/>
            <person name="Krizsan K."/>
            <person name="Kiss B."/>
            <person name="Hess J."/>
            <person name="Varga T."/>
            <person name="Slot J."/>
            <person name="Riley R."/>
            <person name="Boka B."/>
            <person name="Rigling D."/>
            <person name="Barry K."/>
            <person name="Lee J."/>
            <person name="Mihaltcheva S."/>
            <person name="LaButti K."/>
            <person name="Lipzen A."/>
            <person name="Waldron R."/>
            <person name="Moloney N.M."/>
            <person name="Sperisen C."/>
            <person name="Kredics L."/>
            <person name="Vagvoelgyi C."/>
            <person name="Patrignani A."/>
            <person name="Fitzpatrick D."/>
            <person name="Nagy I."/>
            <person name="Doyle S."/>
            <person name="Anderson J.B."/>
            <person name="Grigoriev I.V."/>
            <person name="Gueldener U."/>
            <person name="Muensterkoetter M."/>
            <person name="Nagy L.G."/>
        </authorList>
    </citation>
    <scope>NUCLEOTIDE SEQUENCE [LARGE SCALE GENOMIC DNA]</scope>
    <source>
        <strain evidence="2">Ar21-2</strain>
    </source>
</reference>
<dbReference type="Proteomes" id="UP000217790">
    <property type="component" value="Unassembled WGS sequence"/>
</dbReference>
<dbReference type="InParanoid" id="A0A2H3DN41"/>
<protein>
    <submittedName>
        <fullName evidence="1">Uncharacterized protein</fullName>
    </submittedName>
</protein>
<accession>A0A2H3DN41</accession>
<evidence type="ECO:0000313" key="1">
    <source>
        <dbReference type="EMBL" id="PBK90497.1"/>
    </source>
</evidence>
<dbReference type="OrthoDB" id="2971265at2759"/>
<evidence type="ECO:0000313" key="2">
    <source>
        <dbReference type="Proteomes" id="UP000217790"/>
    </source>
</evidence>